<reference evidence="5 10" key="1">
    <citation type="submission" date="2019-09" db="EMBL/GenBank/DDBJ databases">
        <title>Genome sequencing of Ng87 strain.</title>
        <authorList>
            <person name="Karasev E.S."/>
            <person name="Andronov E."/>
        </authorList>
    </citation>
    <scope>NUCLEOTIDE SEQUENCE [LARGE SCALE GENOMIC DNA]</scope>
    <source>
        <strain evidence="5 10">Ng87</strain>
    </source>
</reference>
<proteinExistence type="predicted"/>
<dbReference type="Pfam" id="PF02371">
    <property type="entry name" value="Transposase_20"/>
    <property type="match status" value="1"/>
</dbReference>
<evidence type="ECO:0000313" key="10">
    <source>
        <dbReference type="Proteomes" id="UP000386575"/>
    </source>
</evidence>
<evidence type="ECO:0000313" key="6">
    <source>
        <dbReference type="EMBL" id="KAB1083523.1"/>
    </source>
</evidence>
<organism evidence="5 10">
    <name type="scientific">Neorhizobium galegae</name>
    <name type="common">Rhizobium galegae</name>
    <dbReference type="NCBI Taxonomy" id="399"/>
    <lineage>
        <taxon>Bacteria</taxon>
        <taxon>Pseudomonadati</taxon>
        <taxon>Pseudomonadota</taxon>
        <taxon>Alphaproteobacteria</taxon>
        <taxon>Hyphomicrobiales</taxon>
        <taxon>Rhizobiaceae</taxon>
        <taxon>Rhizobium/Agrobacterium group</taxon>
        <taxon>Neorhizobium</taxon>
    </lineage>
</organism>
<dbReference type="GO" id="GO:0003677">
    <property type="term" value="F:DNA binding"/>
    <property type="evidence" value="ECO:0007669"/>
    <property type="project" value="InterPro"/>
</dbReference>
<feature type="domain" description="Transposase IS116/IS110/IS902 C-terminal" evidence="2">
    <location>
        <begin position="212"/>
        <end position="290"/>
    </location>
</feature>
<evidence type="ECO:0000259" key="1">
    <source>
        <dbReference type="Pfam" id="PF01548"/>
    </source>
</evidence>
<comment type="caution">
    <text evidence="5">The sequence shown here is derived from an EMBL/GenBank/DDBJ whole genome shotgun (WGS) entry which is preliminary data.</text>
</comment>
<dbReference type="EMBL" id="VZUL01000002">
    <property type="protein sequence ID" value="KAB1086282.1"/>
    <property type="molecule type" value="Genomic_DNA"/>
</dbReference>
<evidence type="ECO:0000259" key="2">
    <source>
        <dbReference type="Pfam" id="PF02371"/>
    </source>
</evidence>
<evidence type="ECO:0000313" key="3">
    <source>
        <dbReference type="EMBL" id="KAB1083023.1"/>
    </source>
</evidence>
<dbReference type="EMBL" id="VZUL01000003">
    <property type="protein sequence ID" value="KAB1083023.1"/>
    <property type="molecule type" value="Genomic_DNA"/>
</dbReference>
<evidence type="ECO:0000313" key="4">
    <source>
        <dbReference type="EMBL" id="KAB1083104.1"/>
    </source>
</evidence>
<dbReference type="PANTHER" id="PTHR33055">
    <property type="entry name" value="TRANSPOSASE FOR INSERTION SEQUENCE ELEMENT IS1111A"/>
    <property type="match status" value="1"/>
</dbReference>
<evidence type="ECO:0000313" key="9">
    <source>
        <dbReference type="EMBL" id="KAB1087306.1"/>
    </source>
</evidence>
<evidence type="ECO:0000313" key="8">
    <source>
        <dbReference type="EMBL" id="KAB1086282.1"/>
    </source>
</evidence>
<dbReference type="EMBL" id="VZUL01000003">
    <property type="protein sequence ID" value="KAB1083523.1"/>
    <property type="molecule type" value="Genomic_DNA"/>
</dbReference>
<sequence>MDQYIGLDVSLKDTAISIREDGKRIWRGKCPSDPKLLAEMIRKHAPHARRVVFETGPLSTWFYHALTAEGMPAICIEARHAQKVLDETLNKTDANDADGLAQLAEAGFYKVVRVKSFDSMLTRTLVGARNQLLNISTQLSNQIRGLMKTFGLIVPKGTGRVFDGNVRELLAGNNDLARIILPLLEAWRDIRKRAADLDRQLLAVARQSQSTKLLMTIPGIGAVTAVSYIAAIEDPENFRTSRSVGAWLGLTTRRYQSGEVDYNGHISRRGDNHLRGLLYEAATVLLTRASVRTESSLKTWGLKLRERLGFKRAAVAVARKLAVIMHSMLRTGEVFNASVGATA</sequence>
<dbReference type="Proteomes" id="UP000386575">
    <property type="component" value="Unassembled WGS sequence"/>
</dbReference>
<dbReference type="EMBL" id="VZUL01000003">
    <property type="protein sequence ID" value="KAB1083174.1"/>
    <property type="molecule type" value="Genomic_DNA"/>
</dbReference>
<dbReference type="EMBL" id="VZUL01000003">
    <property type="protein sequence ID" value="KAB1083104.1"/>
    <property type="molecule type" value="Genomic_DNA"/>
</dbReference>
<dbReference type="EMBL" id="VZUL01000002">
    <property type="protein sequence ID" value="KAB1087306.1"/>
    <property type="molecule type" value="Genomic_DNA"/>
</dbReference>
<protein>
    <submittedName>
        <fullName evidence="5">IS110 family transposase</fullName>
    </submittedName>
</protein>
<name>A0A6A1TGV4_NEOGA</name>
<dbReference type="AlphaFoldDB" id="A0A6A1TGV4"/>
<feature type="domain" description="Transposase IS110-like N-terminal" evidence="1">
    <location>
        <begin position="5"/>
        <end position="149"/>
    </location>
</feature>
<gene>
    <name evidence="7" type="ORF">F4V91_05165</name>
    <name evidence="8" type="ORF">F4V91_07435</name>
    <name evidence="9" type="ORF">F4V91_13275</name>
    <name evidence="3" type="ORF">F4V91_25585</name>
    <name evidence="4" type="ORF">F4V91_26090</name>
    <name evidence="5" type="ORF">F4V91_26580</name>
    <name evidence="6" type="ORF">F4V91_28910</name>
</gene>
<accession>A0A6A1TGV4</accession>
<dbReference type="InterPro" id="IPR002525">
    <property type="entry name" value="Transp_IS110-like_N"/>
</dbReference>
<dbReference type="Pfam" id="PF01548">
    <property type="entry name" value="DEDD_Tnp_IS110"/>
    <property type="match status" value="1"/>
</dbReference>
<dbReference type="InterPro" id="IPR003346">
    <property type="entry name" value="Transposase_20"/>
</dbReference>
<dbReference type="InterPro" id="IPR047650">
    <property type="entry name" value="Transpos_IS110"/>
</dbReference>
<dbReference type="EMBL" id="VZUL01000002">
    <property type="protein sequence ID" value="KAB1085873.1"/>
    <property type="molecule type" value="Genomic_DNA"/>
</dbReference>
<dbReference type="GO" id="GO:0004803">
    <property type="term" value="F:transposase activity"/>
    <property type="evidence" value="ECO:0007669"/>
    <property type="project" value="InterPro"/>
</dbReference>
<evidence type="ECO:0000313" key="5">
    <source>
        <dbReference type="EMBL" id="KAB1083174.1"/>
    </source>
</evidence>
<dbReference type="NCBIfam" id="NF033542">
    <property type="entry name" value="transpos_IS110"/>
    <property type="match status" value="1"/>
</dbReference>
<evidence type="ECO:0000313" key="7">
    <source>
        <dbReference type="EMBL" id="KAB1085873.1"/>
    </source>
</evidence>
<dbReference type="GO" id="GO:0006313">
    <property type="term" value="P:DNA transposition"/>
    <property type="evidence" value="ECO:0007669"/>
    <property type="project" value="InterPro"/>
</dbReference>
<dbReference type="PANTHER" id="PTHR33055:SF3">
    <property type="entry name" value="PUTATIVE TRANSPOSASE FOR IS117-RELATED"/>
    <property type="match status" value="1"/>
</dbReference>
<dbReference type="RefSeq" id="WP_130771177.1">
    <property type="nucleotide sequence ID" value="NZ_VZUL01000002.1"/>
</dbReference>